<sequence length="78" mass="8606">MIAHHVEIHFPSAGQGFGEVPRPGVRPGKLASCKRENIHFFLFNGATKAQMWELLPTSQLSSSKNHLSLIVDADFFAS</sequence>
<proteinExistence type="predicted"/>
<accession>A0A6B0U5X2</accession>
<dbReference type="AlphaFoldDB" id="A0A6B0U5X2"/>
<protein>
    <submittedName>
        <fullName evidence="1">Uncharacterized protein</fullName>
    </submittedName>
</protein>
<name>A0A6B0U5X2_IXORI</name>
<evidence type="ECO:0000313" key="1">
    <source>
        <dbReference type="EMBL" id="MXU83955.1"/>
    </source>
</evidence>
<organism evidence="1">
    <name type="scientific">Ixodes ricinus</name>
    <name type="common">Common tick</name>
    <name type="synonym">Acarus ricinus</name>
    <dbReference type="NCBI Taxonomy" id="34613"/>
    <lineage>
        <taxon>Eukaryota</taxon>
        <taxon>Metazoa</taxon>
        <taxon>Ecdysozoa</taxon>
        <taxon>Arthropoda</taxon>
        <taxon>Chelicerata</taxon>
        <taxon>Arachnida</taxon>
        <taxon>Acari</taxon>
        <taxon>Parasitiformes</taxon>
        <taxon>Ixodida</taxon>
        <taxon>Ixodoidea</taxon>
        <taxon>Ixodidae</taxon>
        <taxon>Ixodinae</taxon>
        <taxon>Ixodes</taxon>
    </lineage>
</organism>
<dbReference type="EMBL" id="GIFC01001872">
    <property type="protein sequence ID" value="MXU83955.1"/>
    <property type="molecule type" value="Transcribed_RNA"/>
</dbReference>
<reference evidence="1" key="1">
    <citation type="submission" date="2019-12" db="EMBL/GenBank/DDBJ databases">
        <title>An insight into the sialome of adult female Ixodes ricinus ticks feeding for 6 days.</title>
        <authorList>
            <person name="Perner J."/>
            <person name="Ribeiro J.M.C."/>
        </authorList>
    </citation>
    <scope>NUCLEOTIDE SEQUENCE</scope>
    <source>
        <strain evidence="1">Semi-engorged</strain>
        <tissue evidence="1">Salivary glands</tissue>
    </source>
</reference>